<accession>A0A2P5A8H5</accession>
<keyword evidence="2" id="KW-1185">Reference proteome</keyword>
<dbReference type="Proteomes" id="UP000237105">
    <property type="component" value="Unassembled WGS sequence"/>
</dbReference>
<evidence type="ECO:0000313" key="2">
    <source>
        <dbReference type="Proteomes" id="UP000237105"/>
    </source>
</evidence>
<proteinExistence type="predicted"/>
<dbReference type="EMBL" id="JXTB01000777">
    <property type="protein sequence ID" value="PON32838.1"/>
    <property type="molecule type" value="Genomic_DNA"/>
</dbReference>
<sequence>MCSSSNKLVIELSTAKLHFAATNLRMVLSTFKKEQLERNCGPLKESGSGRNFSYEIFTRLEAGKDFGWGITLFLIYTKAIMAKSKNMYPSWKKMNGTFLQGSGWYAFNFSGLTTLLRRLASNLTLNW</sequence>
<gene>
    <name evidence="1" type="ORF">PanWU01x14_357680</name>
</gene>
<dbReference type="AlphaFoldDB" id="A0A2P5A8H5"/>
<reference evidence="2" key="1">
    <citation type="submission" date="2016-06" db="EMBL/GenBank/DDBJ databases">
        <title>Parallel loss of symbiosis genes in relatives of nitrogen-fixing non-legume Parasponia.</title>
        <authorList>
            <person name="Van Velzen R."/>
            <person name="Holmer R."/>
            <person name="Bu F."/>
            <person name="Rutten L."/>
            <person name="Van Zeijl A."/>
            <person name="Liu W."/>
            <person name="Santuari L."/>
            <person name="Cao Q."/>
            <person name="Sharma T."/>
            <person name="Shen D."/>
            <person name="Roswanjaya Y."/>
            <person name="Wardhani T."/>
            <person name="Kalhor M.S."/>
            <person name="Jansen J."/>
            <person name="Van den Hoogen J."/>
            <person name="Gungor B."/>
            <person name="Hartog M."/>
            <person name="Hontelez J."/>
            <person name="Verver J."/>
            <person name="Yang W.-C."/>
            <person name="Schijlen E."/>
            <person name="Repin R."/>
            <person name="Schilthuizen M."/>
            <person name="Schranz E."/>
            <person name="Heidstra R."/>
            <person name="Miyata K."/>
            <person name="Fedorova E."/>
            <person name="Kohlen W."/>
            <person name="Bisseling T."/>
            <person name="Smit S."/>
            <person name="Geurts R."/>
        </authorList>
    </citation>
    <scope>NUCLEOTIDE SEQUENCE [LARGE SCALE GENOMIC DNA]</scope>
    <source>
        <strain evidence="2">cv. WU1-14</strain>
    </source>
</reference>
<evidence type="ECO:0000313" key="1">
    <source>
        <dbReference type="EMBL" id="PON32838.1"/>
    </source>
</evidence>
<name>A0A2P5A8H5_PARAD</name>
<protein>
    <submittedName>
        <fullName evidence="1">Uncharacterized protein</fullName>
    </submittedName>
</protein>
<comment type="caution">
    <text evidence="1">The sequence shown here is derived from an EMBL/GenBank/DDBJ whole genome shotgun (WGS) entry which is preliminary data.</text>
</comment>
<organism evidence="1 2">
    <name type="scientific">Parasponia andersonii</name>
    <name type="common">Sponia andersonii</name>
    <dbReference type="NCBI Taxonomy" id="3476"/>
    <lineage>
        <taxon>Eukaryota</taxon>
        <taxon>Viridiplantae</taxon>
        <taxon>Streptophyta</taxon>
        <taxon>Embryophyta</taxon>
        <taxon>Tracheophyta</taxon>
        <taxon>Spermatophyta</taxon>
        <taxon>Magnoliopsida</taxon>
        <taxon>eudicotyledons</taxon>
        <taxon>Gunneridae</taxon>
        <taxon>Pentapetalae</taxon>
        <taxon>rosids</taxon>
        <taxon>fabids</taxon>
        <taxon>Rosales</taxon>
        <taxon>Cannabaceae</taxon>
        <taxon>Parasponia</taxon>
    </lineage>
</organism>